<sequence>MLKRYSIILILACIQFGCATPPEPVLFGEPDSLIDKQGTVYLYRADLYSVKGAYPFVFLDEEPQGRLEHQTYKVWNLSPGQYEWVVKAGDTWDELGAADSWEIREQKITVDVAAGKYYFLRLKPSAHENVFGWRDAKFGLVDKKKAIKEMKGATLAIDE</sequence>
<dbReference type="InterPro" id="IPR022548">
    <property type="entry name" value="DUF2846"/>
</dbReference>
<dbReference type="AlphaFoldDB" id="A0A9E8HKV6"/>
<evidence type="ECO:0000313" key="2">
    <source>
        <dbReference type="EMBL" id="UZW76500.1"/>
    </source>
</evidence>
<protein>
    <submittedName>
        <fullName evidence="2">DUF2846 domain-containing protein</fullName>
    </submittedName>
</protein>
<dbReference type="KEGG" id="asem:NNL22_07920"/>
<keyword evidence="3" id="KW-1185">Reference proteome</keyword>
<reference evidence="2" key="1">
    <citation type="submission" date="2022-07" db="EMBL/GenBank/DDBJ databases">
        <title>Alkalimarinus sp. nov., isolated from gut of a Alitta virens.</title>
        <authorList>
            <person name="Yang A.I."/>
            <person name="Shin N.-R."/>
        </authorList>
    </citation>
    <scope>NUCLEOTIDE SEQUENCE</scope>
    <source>
        <strain evidence="2">FA028</strain>
    </source>
</reference>
<evidence type="ECO:0000259" key="1">
    <source>
        <dbReference type="Pfam" id="PF11008"/>
    </source>
</evidence>
<dbReference type="EMBL" id="CP101527">
    <property type="protein sequence ID" value="UZW76500.1"/>
    <property type="molecule type" value="Genomic_DNA"/>
</dbReference>
<organism evidence="2 3">
    <name type="scientific">Alkalimarinus sediminis</name>
    <dbReference type="NCBI Taxonomy" id="1632866"/>
    <lineage>
        <taxon>Bacteria</taxon>
        <taxon>Pseudomonadati</taxon>
        <taxon>Pseudomonadota</taxon>
        <taxon>Gammaproteobacteria</taxon>
        <taxon>Alteromonadales</taxon>
        <taxon>Alteromonadaceae</taxon>
        <taxon>Alkalimarinus</taxon>
    </lineage>
</organism>
<feature type="domain" description="DUF2846" evidence="1">
    <location>
        <begin position="37"/>
        <end position="126"/>
    </location>
</feature>
<dbReference type="Proteomes" id="UP001164472">
    <property type="component" value="Chromosome"/>
</dbReference>
<gene>
    <name evidence="2" type="ORF">NNL22_07920</name>
</gene>
<proteinExistence type="predicted"/>
<accession>A0A9E8HKV6</accession>
<dbReference type="RefSeq" id="WP_251811758.1">
    <property type="nucleotide sequence ID" value="NZ_CP101527.1"/>
</dbReference>
<evidence type="ECO:0000313" key="3">
    <source>
        <dbReference type="Proteomes" id="UP001164472"/>
    </source>
</evidence>
<dbReference type="Pfam" id="PF11008">
    <property type="entry name" value="DUF2846"/>
    <property type="match status" value="1"/>
</dbReference>
<name>A0A9E8HKV6_9ALTE</name>